<feature type="compositionally biased region" description="Basic residues" evidence="4">
    <location>
        <begin position="1875"/>
        <end position="1889"/>
    </location>
</feature>
<feature type="compositionally biased region" description="Polar residues" evidence="4">
    <location>
        <begin position="296"/>
        <end position="305"/>
    </location>
</feature>
<feature type="compositionally biased region" description="Basic and acidic residues" evidence="4">
    <location>
        <begin position="1042"/>
        <end position="1060"/>
    </location>
</feature>
<comment type="cofactor">
    <cofactor evidence="1">
        <name>Zn(2+)</name>
        <dbReference type="ChEBI" id="CHEBI:29105"/>
    </cofactor>
</comment>
<evidence type="ECO:0000256" key="2">
    <source>
        <dbReference type="ARBA" id="ARBA00005988"/>
    </source>
</evidence>
<feature type="compositionally biased region" description="Acidic residues" evidence="4">
    <location>
        <begin position="394"/>
        <end position="422"/>
    </location>
</feature>
<feature type="region of interest" description="Disordered" evidence="4">
    <location>
        <begin position="883"/>
        <end position="907"/>
    </location>
</feature>
<feature type="compositionally biased region" description="Acidic residues" evidence="4">
    <location>
        <begin position="727"/>
        <end position="746"/>
    </location>
</feature>
<feature type="compositionally biased region" description="Low complexity" evidence="4">
    <location>
        <begin position="1302"/>
        <end position="1335"/>
    </location>
</feature>
<dbReference type="GO" id="GO:0004181">
    <property type="term" value="F:metallocarboxypeptidase activity"/>
    <property type="evidence" value="ECO:0007669"/>
    <property type="project" value="InterPro"/>
</dbReference>
<feature type="compositionally biased region" description="Basic and acidic residues" evidence="4">
    <location>
        <begin position="1067"/>
        <end position="1078"/>
    </location>
</feature>
<feature type="compositionally biased region" description="Basic and acidic residues" evidence="4">
    <location>
        <begin position="894"/>
        <end position="906"/>
    </location>
</feature>
<name>A0A0G4FMA6_9ALVE</name>
<evidence type="ECO:0000313" key="6">
    <source>
        <dbReference type="EMBL" id="CEM15136.1"/>
    </source>
</evidence>
<accession>A0A0G4FMA6</accession>
<feature type="region of interest" description="Disordered" evidence="4">
    <location>
        <begin position="1829"/>
        <end position="1969"/>
    </location>
</feature>
<feature type="compositionally biased region" description="Low complexity" evidence="4">
    <location>
        <begin position="453"/>
        <end position="476"/>
    </location>
</feature>
<sequence length="2055" mass="220621">MSVPIPSDMKDLDPEQRERIMREIEALKKEITLPLAPKRKLAQEIPSTGRPVALSPLMFPGEREPEYDPLGPAPFHPTSPFGFPQVPPPEKFSDLQQMIAQRALSPDPLARLALPSSVNCDLKPKREAPQLRARDGEDDTLVFESRFECGNLAAAFRVPSASLKGDALPSPLTGRTGGPLSSSSSSGPPANSFAEYDLLLEHDTNTAGNTQFYLFCVSNTKKGQTVRFNICNLTKPNSLYNFGNRPLCWSHRTALPKVCPFCAGVGCPSGQAERQQATSSSSSSSANGEAGDKSPPSASGTTQVAGTPVEKEKEGTVIGGVRFSCPCAKKFWRKDRKKGGWRGMAHRLPLPPSLAVTMRNRTDLDVLSPEPTPPPRESEEDEEEEASSSSSSSGEEEEEEEEEDDEGDCDEEDNDNEGGGEEIGEKRFKSAKGRKTAEAEGEGRMMEKKFAILDPSVSLVPSVSSSSSSSSSSSDSESLTGDPVEVQGAGEEKNAPEEEEEEEEDEGMEEDGSVSPSLPSPFGSARLSVKEWKKWMPLATGIGWKRCGFNIRYGRNALSGRADVADTMQRAEVGKLGAMNQIIRSTLEDTEQGRPPPAPVSSSSRPRVTSTRVPIKGKSGKGRIAGEEPVASNEDHASFIRMQRTGRGRPTFSISFCHTFTEDNDVVYFSHAIPYSFTRMQSFLKEMEDDPLRAPFIQKDGLCRSIAGNRVDILTITAPARKKRSEDEEGDLEDGGESSDDFDEEPQLAVRGEGRKRDSKGTSRGKKGVWLSARRKFFFKVVPMLNPDGVVNGNYRTGLMGVDLNRRCAACLDLPSWKPFGWQTPSPLLHPTVCFAKRGVMHANRRPEGAPASARQMCLIADMHGHSRKHNWFAYGCHPNLRDEEEGDEQSDSDSEKPPPDREHTLNTDPRLFSYVLSKRDPTFHMKSCTWHIKAYKEGTLRVSLWRECLVPHVFTFEGSFGGWVDKTQPQRAYHFNAGHYRAMGVAICHLPLLFVPDAEKAKALLAVRKGLTPPLPVCGPSTQAREDFELAVEQASRRLTVAEKEAGRRPLETDVQRELRKIRRDRGKEREKEKEGEGTSSAFSITGGSSSSSSGVTAPRWDGFFLSDPLWSEFFAFSADQKNKPEDPAGSDSAPSEDCLGEGLLCKLSTRSAGRALASPSTVSPSPSPSRTGPAALRAPPPVRSHTAGPSNFLFQQGALTGASSEESGGEGGFDFGSERYGTARERLQARIAGAGSPEETESKCTQRPTGNLHQWGNSTVPGSVGASGARQQGTNPNPFLDTTSRELSLRQHRAPPPCSSFPAGAGAAPGSSAWLDAPAFSLPPSASSGFFSSHGPLTHHQSGRTRGPGIPQKQNPNLSSAKAVTVAPFASRLSQQPAPKLPPQPAANSPSSQPPVNAPQEDPNHSSVRQPQPPRPTAADAVSVSSSRRLQSLRMHRRCSSFDGTLGISPAASQAPEEKETPRQSKPFSPVSPQRPVTADTSPRSKANGHPEGQRERQTSLTKDDAENDKERQTHPVTEHSAQLLLAAVNRLSASVSVNRSVGSQRVVSPNPFLQTGGNGRQPGGRRMLRSRTEGVLQATSSSSPRTGAEMDAHTETGGHIEMIKTGGEEMRPSPVTSSICANGSSLPLGVAPPSALCLTLEGTPPPRLPTVSAGPVPSPSLPTSTGDRDRENVSPSPVSTREERGRAVASEAVKDETAVFLGESRKHPFSLDGAGGGGGASWLVKGPIHETAASPPHLSSLMQDKAQAQGGAVMCSESLTQSQMGDLRERGRNSTSTRDTRSSAGSPPPPPINLSTPIAGAPHSLTPVQRGVLTRYTHAVACTVGGEGERDQFRPPPSLATAEERETERKTPHRDPSSSRGRERERAPVKGTKARSKSTGRRRKKHPDADPPPHQAGSAKHPLSSVPNFPGAHTVSVTQTELRRESGEDTRPLTPSGAPVGLPVEDETQSGDEDGHPLVGATTTMMGHDDFSSSALNFGASTVLQRFFSESQPKIISPVPVSASVSAGIPPFPSIAPVAQAHTQEKSGSRPTGTTTPGSVAKGGSQRRQNLP</sequence>
<feature type="compositionally biased region" description="Polar residues" evidence="4">
    <location>
        <begin position="1245"/>
        <end position="1263"/>
    </location>
</feature>
<feature type="compositionally biased region" description="Basic and acidic residues" evidence="4">
    <location>
        <begin position="1924"/>
        <end position="1934"/>
    </location>
</feature>
<feature type="region of interest" description="Disordered" evidence="4">
    <location>
        <begin position="586"/>
        <end position="626"/>
    </location>
</feature>
<dbReference type="PANTHER" id="PTHR12756">
    <property type="entry name" value="CYTOSOLIC CARBOXYPEPTIDASE"/>
    <property type="match status" value="1"/>
</dbReference>
<feature type="compositionally biased region" description="Low complexity" evidence="4">
    <location>
        <begin position="178"/>
        <end position="189"/>
    </location>
</feature>
<evidence type="ECO:0000256" key="1">
    <source>
        <dbReference type="ARBA" id="ARBA00001947"/>
    </source>
</evidence>
<dbReference type="SUPFAM" id="SSF53187">
    <property type="entry name" value="Zn-dependent exopeptidases"/>
    <property type="match status" value="1"/>
</dbReference>
<feature type="compositionally biased region" description="Basic and acidic residues" evidence="4">
    <location>
        <begin position="435"/>
        <end position="451"/>
    </location>
</feature>
<feature type="region of interest" description="Disordered" evidence="4">
    <location>
        <begin position="1542"/>
        <end position="1595"/>
    </location>
</feature>
<feature type="compositionally biased region" description="Low complexity" evidence="4">
    <location>
        <begin position="2032"/>
        <end position="2042"/>
    </location>
</feature>
<dbReference type="VEuPathDB" id="CryptoDB:Cvel_17729"/>
<dbReference type="GO" id="GO:0008270">
    <property type="term" value="F:zinc ion binding"/>
    <property type="evidence" value="ECO:0007669"/>
    <property type="project" value="InterPro"/>
</dbReference>
<dbReference type="GO" id="GO:0006508">
    <property type="term" value="P:proteolysis"/>
    <property type="evidence" value="ECO:0007669"/>
    <property type="project" value="InterPro"/>
</dbReference>
<feature type="region of interest" description="Disordered" evidence="4">
    <location>
        <begin position="364"/>
        <end position="522"/>
    </location>
</feature>
<feature type="region of interest" description="Disordered" evidence="4">
    <location>
        <begin position="42"/>
        <end position="76"/>
    </location>
</feature>
<proteinExistence type="inferred from homology"/>
<feature type="compositionally biased region" description="Low complexity" evidence="4">
    <location>
        <begin position="1424"/>
        <end position="1435"/>
    </location>
</feature>
<feature type="compositionally biased region" description="Basic and acidic residues" evidence="4">
    <location>
        <begin position="752"/>
        <end position="761"/>
    </location>
</feature>
<feature type="compositionally biased region" description="Basic and acidic residues" evidence="4">
    <location>
        <begin position="1683"/>
        <end position="1692"/>
    </location>
</feature>
<feature type="region of interest" description="Disordered" evidence="4">
    <location>
        <begin position="1762"/>
        <end position="1807"/>
    </location>
</feature>
<feature type="active site" description="Proton donor/acceptor" evidence="3">
    <location>
        <position position="958"/>
    </location>
</feature>
<feature type="compositionally biased region" description="Polar residues" evidence="4">
    <location>
        <begin position="1189"/>
        <end position="1200"/>
    </location>
</feature>
<evidence type="ECO:0000256" key="4">
    <source>
        <dbReference type="SAM" id="MobiDB-lite"/>
    </source>
</evidence>
<protein>
    <recommendedName>
        <fullName evidence="5">Peptidase M14 domain-containing protein</fullName>
    </recommendedName>
</protein>
<feature type="compositionally biased region" description="Polar residues" evidence="4">
    <location>
        <begin position="1542"/>
        <end position="1558"/>
    </location>
</feature>
<dbReference type="PROSITE" id="PS52035">
    <property type="entry name" value="PEPTIDASE_M14"/>
    <property type="match status" value="1"/>
</dbReference>
<gene>
    <name evidence="6" type="ORF">Cvel_17729</name>
</gene>
<organism evidence="6">
    <name type="scientific">Chromera velia CCMP2878</name>
    <dbReference type="NCBI Taxonomy" id="1169474"/>
    <lineage>
        <taxon>Eukaryota</taxon>
        <taxon>Sar</taxon>
        <taxon>Alveolata</taxon>
        <taxon>Colpodellida</taxon>
        <taxon>Chromeraceae</taxon>
        <taxon>Chromera</taxon>
    </lineage>
</organism>
<dbReference type="Gene3D" id="3.40.630.10">
    <property type="entry name" value="Zn peptidases"/>
    <property type="match status" value="1"/>
</dbReference>
<dbReference type="InterPro" id="IPR050821">
    <property type="entry name" value="Cytosolic_carboxypeptidase"/>
</dbReference>
<feature type="region of interest" description="Disordered" evidence="4">
    <location>
        <begin position="1157"/>
        <end position="1524"/>
    </location>
</feature>
<dbReference type="PANTHER" id="PTHR12756:SF11">
    <property type="entry name" value="CYTOSOLIC CARBOXYPEPTIDASE 1"/>
    <property type="match status" value="1"/>
</dbReference>
<feature type="compositionally biased region" description="Polar residues" evidence="4">
    <location>
        <begin position="1354"/>
        <end position="1364"/>
    </location>
</feature>
<feature type="compositionally biased region" description="Basic and acidic residues" evidence="4">
    <location>
        <begin position="1494"/>
        <end position="1520"/>
    </location>
</feature>
<evidence type="ECO:0000256" key="3">
    <source>
        <dbReference type="PROSITE-ProRule" id="PRU01379"/>
    </source>
</evidence>
<feature type="domain" description="Peptidase M14" evidence="5">
    <location>
        <begin position="673"/>
        <end position="986"/>
    </location>
</feature>
<feature type="region of interest" description="Disordered" evidence="4">
    <location>
        <begin position="2017"/>
        <end position="2055"/>
    </location>
</feature>
<feature type="region of interest" description="Disordered" evidence="4">
    <location>
        <begin position="272"/>
        <end position="313"/>
    </location>
</feature>
<dbReference type="Gene3D" id="2.60.40.3120">
    <property type="match status" value="1"/>
</dbReference>
<dbReference type="InterPro" id="IPR000834">
    <property type="entry name" value="Peptidase_M14"/>
</dbReference>
<dbReference type="EMBL" id="CDMZ01000477">
    <property type="protein sequence ID" value="CEM15136.1"/>
    <property type="molecule type" value="Genomic_DNA"/>
</dbReference>
<feature type="compositionally biased region" description="Polar residues" evidence="4">
    <location>
        <begin position="1271"/>
        <end position="1284"/>
    </location>
</feature>
<feature type="region of interest" description="Disordered" evidence="4">
    <location>
        <begin position="1042"/>
        <end position="1097"/>
    </location>
</feature>
<feature type="compositionally biased region" description="Basic and acidic residues" evidence="4">
    <location>
        <begin position="1845"/>
        <end position="1871"/>
    </location>
</feature>
<evidence type="ECO:0000259" key="5">
    <source>
        <dbReference type="PROSITE" id="PS52035"/>
    </source>
</evidence>
<feature type="compositionally biased region" description="Low complexity" evidence="4">
    <location>
        <begin position="1079"/>
        <end position="1096"/>
    </location>
</feature>
<feature type="region of interest" description="Disordered" evidence="4">
    <location>
        <begin position="1645"/>
        <end position="1692"/>
    </location>
</feature>
<comment type="similarity">
    <text evidence="2 3">Belongs to the peptidase M14 family.</text>
</comment>
<feature type="region of interest" description="Disordered" evidence="4">
    <location>
        <begin position="167"/>
        <end position="189"/>
    </location>
</feature>
<feature type="compositionally biased region" description="Acidic residues" evidence="4">
    <location>
        <begin position="883"/>
        <end position="893"/>
    </location>
</feature>
<reference evidence="6" key="1">
    <citation type="submission" date="2014-11" db="EMBL/GenBank/DDBJ databases">
        <authorList>
            <person name="Otto D Thomas"/>
            <person name="Naeem Raeece"/>
        </authorList>
    </citation>
    <scope>NUCLEOTIDE SEQUENCE</scope>
</reference>
<feature type="compositionally biased region" description="Acidic residues" evidence="4">
    <location>
        <begin position="497"/>
        <end position="512"/>
    </location>
</feature>
<feature type="compositionally biased region" description="Low complexity" evidence="4">
    <location>
        <begin position="600"/>
        <end position="614"/>
    </location>
</feature>
<feature type="region of interest" description="Disordered" evidence="4">
    <location>
        <begin position="720"/>
        <end position="767"/>
    </location>
</feature>